<dbReference type="Gene3D" id="3.90.190.10">
    <property type="entry name" value="Protein tyrosine phosphatase superfamily"/>
    <property type="match status" value="1"/>
</dbReference>
<dbReference type="SMART" id="SM00404">
    <property type="entry name" value="PTPc_motif"/>
    <property type="match status" value="1"/>
</dbReference>
<dbReference type="EMBL" id="JASWJB010000450">
    <property type="protein sequence ID" value="KAK2590354.1"/>
    <property type="molecule type" value="Genomic_DNA"/>
</dbReference>
<dbReference type="InterPro" id="IPR000387">
    <property type="entry name" value="Tyr_Pase_dom"/>
</dbReference>
<dbReference type="PROSITE" id="PS50056">
    <property type="entry name" value="TYR_PHOSPHATASE_2"/>
    <property type="match status" value="1"/>
</dbReference>
<feature type="domain" description="Tyrosine-protein phosphatase" evidence="2">
    <location>
        <begin position="1"/>
        <end position="263"/>
    </location>
</feature>
<evidence type="ECO:0008006" key="6">
    <source>
        <dbReference type="Google" id="ProtNLM"/>
    </source>
</evidence>
<evidence type="ECO:0000313" key="5">
    <source>
        <dbReference type="Proteomes" id="UP001251528"/>
    </source>
</evidence>
<dbReference type="PANTHER" id="PTHR19134:SF449">
    <property type="entry name" value="TYROSINE-PROTEIN PHOSPHATASE 1"/>
    <property type="match status" value="1"/>
</dbReference>
<protein>
    <recommendedName>
        <fullName evidence="6">Protein-tyrosine phosphatase 2</fullName>
    </recommendedName>
</protein>
<name>A0AAJ0FSV9_9HYPO</name>
<evidence type="ECO:0000259" key="3">
    <source>
        <dbReference type="PROSITE" id="PS50056"/>
    </source>
</evidence>
<evidence type="ECO:0000259" key="2">
    <source>
        <dbReference type="PROSITE" id="PS50055"/>
    </source>
</evidence>
<dbReference type="AlphaFoldDB" id="A0AAJ0FSV9"/>
<dbReference type="InterPro" id="IPR029021">
    <property type="entry name" value="Prot-tyrosine_phosphatase-like"/>
</dbReference>
<dbReference type="GO" id="GO:0004725">
    <property type="term" value="F:protein tyrosine phosphatase activity"/>
    <property type="evidence" value="ECO:0007669"/>
    <property type="project" value="InterPro"/>
</dbReference>
<dbReference type="InterPro" id="IPR016130">
    <property type="entry name" value="Tyr_Pase_AS"/>
</dbReference>
<dbReference type="PROSITE" id="PS50055">
    <property type="entry name" value="TYR_PHOSPHATASE_PTP"/>
    <property type="match status" value="1"/>
</dbReference>
<feature type="domain" description="Tyrosine specific protein phosphatases" evidence="3">
    <location>
        <begin position="172"/>
        <end position="254"/>
    </location>
</feature>
<dbReference type="InterPro" id="IPR000242">
    <property type="entry name" value="PTP_cat"/>
</dbReference>
<proteinExistence type="inferred from homology"/>
<sequence length="276" mass="31605">MDRYANIKPWNHNRVRLQVPEQELDYVNASTIRLDPLGDRSLPPLRYIAMQSPKILSLNYVWRMVAEQTSSPSVIVQLTNMKEGGAVKCDKYFPDDADETAWNLNEDNIWNDDWRVQLAHESLEELAEGAIEKRKLLLHIEGEAEPRVVWNLLYTPWPDFGVPTAGDLESLFEFMAISRVHTGPSSPRIIHCGAGVGRTGTFICLERLMRELDVGTLEAPTETDPRSQPDLIFNTVDTLRQQRRSMVQSEAQYRFLYDVMRTLWQDKYGIVPEGGG</sequence>
<dbReference type="PANTHER" id="PTHR19134">
    <property type="entry name" value="RECEPTOR-TYPE TYROSINE-PROTEIN PHOSPHATASE"/>
    <property type="match status" value="1"/>
</dbReference>
<organism evidence="4 5">
    <name type="scientific">Conoideocrella luteorostrata</name>
    <dbReference type="NCBI Taxonomy" id="1105319"/>
    <lineage>
        <taxon>Eukaryota</taxon>
        <taxon>Fungi</taxon>
        <taxon>Dikarya</taxon>
        <taxon>Ascomycota</taxon>
        <taxon>Pezizomycotina</taxon>
        <taxon>Sordariomycetes</taxon>
        <taxon>Hypocreomycetidae</taxon>
        <taxon>Hypocreales</taxon>
        <taxon>Clavicipitaceae</taxon>
        <taxon>Conoideocrella</taxon>
    </lineage>
</organism>
<dbReference type="Proteomes" id="UP001251528">
    <property type="component" value="Unassembled WGS sequence"/>
</dbReference>
<dbReference type="PROSITE" id="PS00383">
    <property type="entry name" value="TYR_PHOSPHATASE_1"/>
    <property type="match status" value="1"/>
</dbReference>
<gene>
    <name evidence="4" type="ORF">QQS21_011964</name>
</gene>
<dbReference type="InterPro" id="IPR003595">
    <property type="entry name" value="Tyr_Pase_cat"/>
</dbReference>
<reference evidence="4" key="1">
    <citation type="submission" date="2023-06" db="EMBL/GenBank/DDBJ databases">
        <title>Conoideocrella luteorostrata (Hypocreales: Clavicipitaceae), a potential biocontrol fungus for elongate hemlock scale in United States Christmas tree production areas.</title>
        <authorList>
            <person name="Barrett H."/>
            <person name="Lovett B."/>
            <person name="Macias A.M."/>
            <person name="Stajich J.E."/>
            <person name="Kasson M.T."/>
        </authorList>
    </citation>
    <scope>NUCLEOTIDE SEQUENCE</scope>
    <source>
        <strain evidence="4">ARSEF 14590</strain>
    </source>
</reference>
<dbReference type="InterPro" id="IPR050348">
    <property type="entry name" value="Protein-Tyr_Phosphatase"/>
</dbReference>
<dbReference type="PRINTS" id="PR00700">
    <property type="entry name" value="PRTYPHPHTASE"/>
</dbReference>
<evidence type="ECO:0000256" key="1">
    <source>
        <dbReference type="ARBA" id="ARBA00009649"/>
    </source>
</evidence>
<keyword evidence="5" id="KW-1185">Reference proteome</keyword>
<dbReference type="Pfam" id="PF00102">
    <property type="entry name" value="Y_phosphatase"/>
    <property type="match status" value="1"/>
</dbReference>
<evidence type="ECO:0000313" key="4">
    <source>
        <dbReference type="EMBL" id="KAK2590354.1"/>
    </source>
</evidence>
<comment type="similarity">
    <text evidence="1">Belongs to the protein-tyrosine phosphatase family. Non-receptor class subfamily.</text>
</comment>
<dbReference type="SMART" id="SM00194">
    <property type="entry name" value="PTPc"/>
    <property type="match status" value="1"/>
</dbReference>
<comment type="caution">
    <text evidence="4">The sequence shown here is derived from an EMBL/GenBank/DDBJ whole genome shotgun (WGS) entry which is preliminary data.</text>
</comment>
<dbReference type="SUPFAM" id="SSF52799">
    <property type="entry name" value="(Phosphotyrosine protein) phosphatases II"/>
    <property type="match status" value="1"/>
</dbReference>
<accession>A0AAJ0FSV9</accession>